<keyword evidence="10" id="KW-0812">Transmembrane</keyword>
<comment type="catalytic activity">
    <reaction evidence="1">
        <text>Random endo-hydrolysis of N-acetyl-beta-D-glucosaminide (1-&gt;4)-beta-linkages in chitin and chitodextrins.</text>
        <dbReference type="EC" id="3.2.1.14"/>
    </reaction>
</comment>
<dbReference type="GO" id="GO:0000272">
    <property type="term" value="P:polysaccharide catabolic process"/>
    <property type="evidence" value="ECO:0007669"/>
    <property type="project" value="UniProtKB-KW"/>
</dbReference>
<dbReference type="Pfam" id="PF00704">
    <property type="entry name" value="Glyco_hydro_18"/>
    <property type="match status" value="1"/>
</dbReference>
<dbReference type="AlphaFoldDB" id="A0A1G4ISQ4"/>
<dbReference type="GO" id="GO:0008843">
    <property type="term" value="F:endochitinase activity"/>
    <property type="evidence" value="ECO:0007669"/>
    <property type="project" value="UniProtKB-EC"/>
</dbReference>
<dbReference type="STRING" id="1266660.A0A1G4ISQ4"/>
<keyword evidence="7" id="KW-0624">Polysaccharide degradation</keyword>
<dbReference type="PROSITE" id="PS01095">
    <property type="entry name" value="GH18_1"/>
    <property type="match status" value="1"/>
</dbReference>
<keyword evidence="13" id="KW-1185">Reference proteome</keyword>
<dbReference type="InterPro" id="IPR050314">
    <property type="entry name" value="Glycosyl_Hydrlase_18"/>
</dbReference>
<evidence type="ECO:0000313" key="13">
    <source>
        <dbReference type="Proteomes" id="UP000190274"/>
    </source>
</evidence>
<dbReference type="Gene3D" id="3.20.20.80">
    <property type="entry name" value="Glycosidases"/>
    <property type="match status" value="1"/>
</dbReference>
<dbReference type="SMART" id="SM00636">
    <property type="entry name" value="Glyco_18"/>
    <property type="match status" value="1"/>
</dbReference>
<evidence type="ECO:0000256" key="10">
    <source>
        <dbReference type="SAM" id="Phobius"/>
    </source>
</evidence>
<evidence type="ECO:0000256" key="7">
    <source>
        <dbReference type="ARBA" id="ARBA00023326"/>
    </source>
</evidence>
<evidence type="ECO:0000256" key="1">
    <source>
        <dbReference type="ARBA" id="ARBA00000822"/>
    </source>
</evidence>
<evidence type="ECO:0000256" key="5">
    <source>
        <dbReference type="ARBA" id="ARBA00023277"/>
    </source>
</evidence>
<keyword evidence="4" id="KW-0146">Chitin degradation</keyword>
<proteinExistence type="inferred from homology"/>
<sequence>MTQESTKFKKYAWKQVFTILCIGGIILEAFFLPKIFEILRQKGLAGRYNSILRSRLMLSTSRDTNHSLEIRDDGFMSAVYYANWSPYSSRTHFPHDIDYRQISHVYYAFFVVDPKSGECYSSDPWADSQMDVYKQMTFSSKELRFPQEKDPKITAQNSSAQAQLPMGCLGELFYLKYTDFMISKGGPPKVNNFKTVMSVGGWSNRDAFKSLVDDKHKLEKFVTSCVDNMFKYGFDGIDIDWEFPKNDSKEPQVYLEMMRLLRGKLDELEKSIFGPSQKHSDHFILTTAIPADPLNLEHLPLGHVNQFVDYFNLMAYDFSGSWSERTAYHSNLFDAAHEHKRDGVDHSHNLNADNAVKMLINKFQITSKKVVLGMPAYGRGFRKIRLAEKEAYNGFGNGAMVINRQYSGIKGSNNGEKGISSYTMLPPVGYMEFFDSTAVSAFCIKPVPFGRKTSVFVYDNPDSMTRKAQYVLKNELAGGFWWESSGEPYNNPRRSLTRTFTQEVGVLNKQDPTIYSSPRVAQYYLARYPHGFLSCILSSETRSLQHPEAN</sequence>
<evidence type="ECO:0000256" key="4">
    <source>
        <dbReference type="ARBA" id="ARBA00023024"/>
    </source>
</evidence>
<dbReference type="Proteomes" id="UP000190274">
    <property type="component" value="Chromosome B"/>
</dbReference>
<keyword evidence="10" id="KW-0472">Membrane</keyword>
<evidence type="ECO:0000256" key="6">
    <source>
        <dbReference type="ARBA" id="ARBA00023295"/>
    </source>
</evidence>
<dbReference type="SUPFAM" id="SSF51445">
    <property type="entry name" value="(Trans)glycosidases"/>
    <property type="match status" value="1"/>
</dbReference>
<feature type="transmembrane region" description="Helical" evidence="10">
    <location>
        <begin position="12"/>
        <end position="32"/>
    </location>
</feature>
<dbReference type="PANTHER" id="PTHR11177">
    <property type="entry name" value="CHITINASE"/>
    <property type="match status" value="1"/>
</dbReference>
<evidence type="ECO:0000256" key="2">
    <source>
        <dbReference type="ARBA" id="ARBA00012729"/>
    </source>
</evidence>
<evidence type="ECO:0000256" key="9">
    <source>
        <dbReference type="RuleBase" id="RU004453"/>
    </source>
</evidence>
<dbReference type="PANTHER" id="PTHR11177:SF317">
    <property type="entry name" value="CHITINASE 12-RELATED"/>
    <property type="match status" value="1"/>
</dbReference>
<feature type="domain" description="GH18" evidence="11">
    <location>
        <begin position="75"/>
        <end position="507"/>
    </location>
</feature>
<dbReference type="EC" id="3.2.1.14" evidence="2"/>
<dbReference type="EMBL" id="LT598456">
    <property type="protein sequence ID" value="SCU79850.1"/>
    <property type="molecule type" value="Genomic_DNA"/>
</dbReference>
<dbReference type="InterPro" id="IPR011583">
    <property type="entry name" value="Chitinase_II/V-like_cat"/>
</dbReference>
<evidence type="ECO:0000259" key="11">
    <source>
        <dbReference type="PROSITE" id="PS51910"/>
    </source>
</evidence>
<reference evidence="13" key="1">
    <citation type="submission" date="2016-03" db="EMBL/GenBank/DDBJ databases">
        <authorList>
            <person name="Devillers H."/>
        </authorList>
    </citation>
    <scope>NUCLEOTIDE SEQUENCE [LARGE SCALE GENOMIC DNA]</scope>
</reference>
<keyword evidence="3 8" id="KW-0378">Hydrolase</keyword>
<dbReference type="GO" id="GO:0005576">
    <property type="term" value="C:extracellular region"/>
    <property type="evidence" value="ECO:0007669"/>
    <property type="project" value="TreeGrafter"/>
</dbReference>
<dbReference type="Gene3D" id="3.10.50.10">
    <property type="match status" value="1"/>
</dbReference>
<dbReference type="OrthoDB" id="76388at2759"/>
<dbReference type="InterPro" id="IPR001579">
    <property type="entry name" value="Glyco_hydro_18_chit_AS"/>
</dbReference>
<dbReference type="GO" id="GO:0030435">
    <property type="term" value="P:sporulation resulting in formation of a cellular spore"/>
    <property type="evidence" value="ECO:0007669"/>
    <property type="project" value="EnsemblFungi"/>
</dbReference>
<gene>
    <name evidence="12" type="ORF">LADA_0B03554G</name>
</gene>
<name>A0A1G4ISQ4_9SACH</name>
<dbReference type="GO" id="GO:0006032">
    <property type="term" value="P:chitin catabolic process"/>
    <property type="evidence" value="ECO:0007669"/>
    <property type="project" value="UniProtKB-KW"/>
</dbReference>
<evidence type="ECO:0000313" key="12">
    <source>
        <dbReference type="EMBL" id="SCU79850.1"/>
    </source>
</evidence>
<organism evidence="12 13">
    <name type="scientific">Lachancea dasiensis</name>
    <dbReference type="NCBI Taxonomy" id="1072105"/>
    <lineage>
        <taxon>Eukaryota</taxon>
        <taxon>Fungi</taxon>
        <taxon>Dikarya</taxon>
        <taxon>Ascomycota</taxon>
        <taxon>Saccharomycotina</taxon>
        <taxon>Saccharomycetes</taxon>
        <taxon>Saccharomycetales</taxon>
        <taxon>Saccharomycetaceae</taxon>
        <taxon>Lachancea</taxon>
    </lineage>
</organism>
<dbReference type="InterPro" id="IPR029070">
    <property type="entry name" value="Chitinase_insertion_sf"/>
</dbReference>
<dbReference type="GO" id="GO:0008061">
    <property type="term" value="F:chitin binding"/>
    <property type="evidence" value="ECO:0007669"/>
    <property type="project" value="InterPro"/>
</dbReference>
<keyword evidence="5" id="KW-0119">Carbohydrate metabolism</keyword>
<dbReference type="GO" id="GO:0035885">
    <property type="term" value="F:exochitinase activity"/>
    <property type="evidence" value="ECO:0007669"/>
    <property type="project" value="EnsemblFungi"/>
</dbReference>
<dbReference type="InterPro" id="IPR001223">
    <property type="entry name" value="Glyco_hydro18_cat"/>
</dbReference>
<comment type="similarity">
    <text evidence="9">Belongs to the glycosyl hydrolase 18 family.</text>
</comment>
<protein>
    <recommendedName>
        <fullName evidence="2">chitinase</fullName>
        <ecNumber evidence="2">3.2.1.14</ecNumber>
    </recommendedName>
</protein>
<evidence type="ECO:0000256" key="3">
    <source>
        <dbReference type="ARBA" id="ARBA00022801"/>
    </source>
</evidence>
<accession>A0A1G4ISQ4</accession>
<keyword evidence="10" id="KW-1133">Transmembrane helix</keyword>
<evidence type="ECO:0000256" key="8">
    <source>
        <dbReference type="RuleBase" id="RU000489"/>
    </source>
</evidence>
<keyword evidence="6 8" id="KW-0326">Glycosidase</keyword>
<dbReference type="InterPro" id="IPR017853">
    <property type="entry name" value="GH"/>
</dbReference>
<dbReference type="PROSITE" id="PS51910">
    <property type="entry name" value="GH18_2"/>
    <property type="match status" value="1"/>
</dbReference>